<feature type="compositionally biased region" description="Acidic residues" evidence="2">
    <location>
        <begin position="1"/>
        <end position="13"/>
    </location>
</feature>
<feature type="compositionally biased region" description="Low complexity" evidence="2">
    <location>
        <begin position="62"/>
        <end position="72"/>
    </location>
</feature>
<dbReference type="InterPro" id="IPR053116">
    <property type="entry name" value="GATA-type_Znf_Regulator"/>
</dbReference>
<keyword evidence="1" id="KW-0479">Metal-binding</keyword>
<dbReference type="PANTHER" id="PTHR47341">
    <property type="entry name" value="GATA-TYPE ZINC FINGER PROTEIN 1"/>
    <property type="match status" value="1"/>
</dbReference>
<dbReference type="Gene3D" id="3.30.50.10">
    <property type="entry name" value="Erythroid Transcription Factor GATA-1, subunit A"/>
    <property type="match status" value="1"/>
</dbReference>
<dbReference type="InterPro" id="IPR000679">
    <property type="entry name" value="Znf_GATA"/>
</dbReference>
<comment type="caution">
    <text evidence="4">The sequence shown here is derived from an EMBL/GenBank/DDBJ whole genome shotgun (WGS) entry which is preliminary data.</text>
</comment>
<keyword evidence="1" id="KW-0863">Zinc-finger</keyword>
<dbReference type="AlphaFoldDB" id="A0A9W7Y074"/>
<keyword evidence="4" id="KW-0238">DNA-binding</keyword>
<proteinExistence type="predicted"/>
<gene>
    <name evidence="4" type="primary">ASH1</name>
    <name evidence="4" type="ORF">LPJ61_005960</name>
</gene>
<evidence type="ECO:0000256" key="1">
    <source>
        <dbReference type="PROSITE-ProRule" id="PRU00094"/>
    </source>
</evidence>
<organism evidence="4 5">
    <name type="scientific">Coemansia biformis</name>
    <dbReference type="NCBI Taxonomy" id="1286918"/>
    <lineage>
        <taxon>Eukaryota</taxon>
        <taxon>Fungi</taxon>
        <taxon>Fungi incertae sedis</taxon>
        <taxon>Zoopagomycota</taxon>
        <taxon>Kickxellomycotina</taxon>
        <taxon>Kickxellomycetes</taxon>
        <taxon>Kickxellales</taxon>
        <taxon>Kickxellaceae</taxon>
        <taxon>Coemansia</taxon>
    </lineage>
</organism>
<dbReference type="EMBL" id="JANBOI010002391">
    <property type="protein sequence ID" value="KAJ1722167.1"/>
    <property type="molecule type" value="Genomic_DNA"/>
</dbReference>
<evidence type="ECO:0000313" key="4">
    <source>
        <dbReference type="EMBL" id="KAJ1722167.1"/>
    </source>
</evidence>
<dbReference type="PROSITE" id="PS50114">
    <property type="entry name" value="GATA_ZN_FINGER_2"/>
    <property type="match status" value="1"/>
</dbReference>
<feature type="domain" description="GATA-type" evidence="3">
    <location>
        <begin position="63"/>
        <end position="95"/>
    </location>
</feature>
<dbReference type="SMART" id="SM00401">
    <property type="entry name" value="ZnF_GATA"/>
    <property type="match status" value="1"/>
</dbReference>
<keyword evidence="1" id="KW-0862">Zinc</keyword>
<accession>A0A9W7Y074</accession>
<protein>
    <submittedName>
        <fullName evidence="4">DNA-binding transcription repressor</fullName>
    </submittedName>
</protein>
<dbReference type="GO" id="GO:0006357">
    <property type="term" value="P:regulation of transcription by RNA polymerase II"/>
    <property type="evidence" value="ECO:0007669"/>
    <property type="project" value="TreeGrafter"/>
</dbReference>
<dbReference type="PANTHER" id="PTHR47341:SF1">
    <property type="entry name" value="GATA-TYPE ZINC FINGER PROTEIN 1"/>
    <property type="match status" value="1"/>
</dbReference>
<evidence type="ECO:0000256" key="2">
    <source>
        <dbReference type="SAM" id="MobiDB-lite"/>
    </source>
</evidence>
<evidence type="ECO:0000259" key="3">
    <source>
        <dbReference type="PROSITE" id="PS50114"/>
    </source>
</evidence>
<feature type="non-terminal residue" evidence="4">
    <location>
        <position position="1"/>
    </location>
</feature>
<dbReference type="GO" id="GO:0008270">
    <property type="term" value="F:zinc ion binding"/>
    <property type="evidence" value="ECO:0007669"/>
    <property type="project" value="UniProtKB-KW"/>
</dbReference>
<dbReference type="CDD" id="cd00202">
    <property type="entry name" value="ZnF_GATA"/>
    <property type="match status" value="1"/>
</dbReference>
<feature type="region of interest" description="Disordered" evidence="2">
    <location>
        <begin position="1"/>
        <end position="77"/>
    </location>
</feature>
<sequence length="138" mass="14548">DDDDDDETVDVDDSTSTASASHLHTDDQQRKTPKRKRDADGHRGSPPAKRMSPQAGSGCGGRRSCASCGASSTPCWRPGLIDSKTLCNLCGLRYKKGKVYCAGCSYVPTKTEIATGGASVCKRCTLPIAKPTSFAAGY</sequence>
<dbReference type="GO" id="GO:0043565">
    <property type="term" value="F:sequence-specific DNA binding"/>
    <property type="evidence" value="ECO:0007669"/>
    <property type="project" value="InterPro"/>
</dbReference>
<reference evidence="4" key="1">
    <citation type="submission" date="2022-07" db="EMBL/GenBank/DDBJ databases">
        <title>Phylogenomic reconstructions and comparative analyses of Kickxellomycotina fungi.</title>
        <authorList>
            <person name="Reynolds N.K."/>
            <person name="Stajich J.E."/>
            <person name="Barry K."/>
            <person name="Grigoriev I.V."/>
            <person name="Crous P."/>
            <person name="Smith M.E."/>
        </authorList>
    </citation>
    <scope>NUCLEOTIDE SEQUENCE</scope>
    <source>
        <strain evidence="4">BCRC 34381</strain>
    </source>
</reference>
<keyword evidence="5" id="KW-1185">Reference proteome</keyword>
<dbReference type="OrthoDB" id="2162994at2759"/>
<evidence type="ECO:0000313" key="5">
    <source>
        <dbReference type="Proteomes" id="UP001143981"/>
    </source>
</evidence>
<name>A0A9W7Y074_9FUNG</name>
<dbReference type="Proteomes" id="UP001143981">
    <property type="component" value="Unassembled WGS sequence"/>
</dbReference>
<dbReference type="SUPFAM" id="SSF57716">
    <property type="entry name" value="Glucocorticoid receptor-like (DNA-binding domain)"/>
    <property type="match status" value="1"/>
</dbReference>
<dbReference type="Pfam" id="PF00320">
    <property type="entry name" value="GATA"/>
    <property type="match status" value="1"/>
</dbReference>
<dbReference type="GO" id="GO:0005634">
    <property type="term" value="C:nucleus"/>
    <property type="evidence" value="ECO:0007669"/>
    <property type="project" value="TreeGrafter"/>
</dbReference>
<dbReference type="InterPro" id="IPR013088">
    <property type="entry name" value="Znf_NHR/GATA"/>
</dbReference>